<dbReference type="EMBL" id="VJMJ01000035">
    <property type="protein sequence ID" value="KAF0741764.1"/>
    <property type="molecule type" value="Genomic_DNA"/>
</dbReference>
<dbReference type="Proteomes" id="UP000481153">
    <property type="component" value="Unassembled WGS sequence"/>
</dbReference>
<evidence type="ECO:0000256" key="6">
    <source>
        <dbReference type="ARBA" id="ARBA00022695"/>
    </source>
</evidence>
<proteinExistence type="predicted"/>
<evidence type="ECO:0000256" key="5">
    <source>
        <dbReference type="ARBA" id="ARBA00022679"/>
    </source>
</evidence>
<sequence>MDFVARFDALMETLDATTRRLFLRAVEVVDRAIDVFSLDRICFSFNGGKDSTVVLHLIRLVLAKRAIVTSPEISPDVFDTVYRDMLHQLPVMYFDTPNQFPEVQAFIHNSIVRYGFQCEMQKSSYIDGIQAIISKRSTQAFLMGVRVGDPGTDELEHFSPSTKGWPAFFRVNPILQWRYDMVWLFLRQLDLEYCSLYDQGYTSLGDVHNTERNPALVHINAQGETEYWPAYKLVDNSSERCGRASNGSKKC</sequence>
<evidence type="ECO:0000256" key="3">
    <source>
        <dbReference type="ARBA" id="ARBA00022630"/>
    </source>
</evidence>
<comment type="catalytic activity">
    <reaction evidence="12">
        <text>FMN + ATP + H(+) = FAD + diphosphate</text>
        <dbReference type="Rhea" id="RHEA:17237"/>
        <dbReference type="ChEBI" id="CHEBI:15378"/>
        <dbReference type="ChEBI" id="CHEBI:30616"/>
        <dbReference type="ChEBI" id="CHEBI:33019"/>
        <dbReference type="ChEBI" id="CHEBI:57692"/>
        <dbReference type="ChEBI" id="CHEBI:58210"/>
        <dbReference type="EC" id="2.7.7.2"/>
    </reaction>
</comment>
<dbReference type="Gene3D" id="3.40.50.620">
    <property type="entry name" value="HUPs"/>
    <property type="match status" value="1"/>
</dbReference>
<gene>
    <name evidence="14" type="ORF">Ae201684_003134</name>
</gene>
<dbReference type="CDD" id="cd23948">
    <property type="entry name" value="FAD_synthase"/>
    <property type="match status" value="1"/>
</dbReference>
<keyword evidence="15" id="KW-1185">Reference proteome</keyword>
<name>A0A6G0XN02_9STRA</name>
<comment type="pathway">
    <text evidence="1">Cofactor biosynthesis; FAD biosynthesis; FAD from FMN: step 1/1.</text>
</comment>
<comment type="caution">
    <text evidence="14">The sequence shown here is derived from an EMBL/GenBank/DDBJ whole genome shotgun (WGS) entry which is preliminary data.</text>
</comment>
<feature type="domain" description="Phosphoadenosine phosphosulphate reductase" evidence="13">
    <location>
        <begin position="127"/>
        <end position="211"/>
    </location>
</feature>
<keyword evidence="7" id="KW-0547">Nucleotide-binding</keyword>
<evidence type="ECO:0000256" key="9">
    <source>
        <dbReference type="ARBA" id="ARBA00022840"/>
    </source>
</evidence>
<evidence type="ECO:0000256" key="8">
    <source>
        <dbReference type="ARBA" id="ARBA00022827"/>
    </source>
</evidence>
<evidence type="ECO:0000256" key="12">
    <source>
        <dbReference type="ARBA" id="ARBA00049494"/>
    </source>
</evidence>
<evidence type="ECO:0000256" key="10">
    <source>
        <dbReference type="ARBA" id="ARBA00031145"/>
    </source>
</evidence>
<reference evidence="14 15" key="1">
    <citation type="submission" date="2019-07" db="EMBL/GenBank/DDBJ databases">
        <title>Genomics analysis of Aphanomyces spp. identifies a new class of oomycete effector associated with host adaptation.</title>
        <authorList>
            <person name="Gaulin E."/>
        </authorList>
    </citation>
    <scope>NUCLEOTIDE SEQUENCE [LARGE SCALE GENOMIC DNA]</scope>
    <source>
        <strain evidence="14 15">ATCC 201684</strain>
    </source>
</reference>
<feature type="domain" description="Phosphoadenosine phosphosulphate reductase" evidence="13">
    <location>
        <begin position="41"/>
        <end position="122"/>
    </location>
</feature>
<evidence type="ECO:0000256" key="4">
    <source>
        <dbReference type="ARBA" id="ARBA00022643"/>
    </source>
</evidence>
<evidence type="ECO:0000313" key="14">
    <source>
        <dbReference type="EMBL" id="KAF0741764.1"/>
    </source>
</evidence>
<dbReference type="InterPro" id="IPR014729">
    <property type="entry name" value="Rossmann-like_a/b/a_fold"/>
</dbReference>
<dbReference type="SUPFAM" id="SSF52402">
    <property type="entry name" value="Adenine nucleotide alpha hydrolases-like"/>
    <property type="match status" value="1"/>
</dbReference>
<keyword evidence="9" id="KW-0067">ATP-binding</keyword>
<keyword evidence="6" id="KW-0548">Nucleotidyltransferase</keyword>
<keyword evidence="5" id="KW-0808">Transferase</keyword>
<keyword evidence="3" id="KW-0285">Flavoprotein</keyword>
<dbReference type="InterPro" id="IPR002500">
    <property type="entry name" value="PAPS_reduct_dom"/>
</dbReference>
<keyword evidence="4" id="KW-0288">FMN</keyword>
<dbReference type="VEuPathDB" id="FungiDB:AeMF1_019915"/>
<organism evidence="14 15">
    <name type="scientific">Aphanomyces euteiches</name>
    <dbReference type="NCBI Taxonomy" id="100861"/>
    <lineage>
        <taxon>Eukaryota</taxon>
        <taxon>Sar</taxon>
        <taxon>Stramenopiles</taxon>
        <taxon>Oomycota</taxon>
        <taxon>Saprolegniomycetes</taxon>
        <taxon>Saprolegniales</taxon>
        <taxon>Verrucalvaceae</taxon>
        <taxon>Aphanomyces</taxon>
    </lineage>
</organism>
<dbReference type="EC" id="2.7.7.2" evidence="2"/>
<evidence type="ECO:0000313" key="15">
    <source>
        <dbReference type="Proteomes" id="UP000481153"/>
    </source>
</evidence>
<keyword evidence="8" id="KW-0274">FAD</keyword>
<dbReference type="AlphaFoldDB" id="A0A6G0XN02"/>
<dbReference type="GO" id="GO:0003919">
    <property type="term" value="F:FMN adenylyltransferase activity"/>
    <property type="evidence" value="ECO:0007669"/>
    <property type="project" value="UniProtKB-EC"/>
</dbReference>
<dbReference type="Pfam" id="PF01507">
    <property type="entry name" value="PAPS_reduct"/>
    <property type="match status" value="2"/>
</dbReference>
<evidence type="ECO:0000256" key="1">
    <source>
        <dbReference type="ARBA" id="ARBA00004726"/>
    </source>
</evidence>
<evidence type="ECO:0000256" key="11">
    <source>
        <dbReference type="ARBA" id="ARBA00031871"/>
    </source>
</evidence>
<protein>
    <recommendedName>
        <fullName evidence="2">FAD synthase</fullName>
        <ecNumber evidence="2">2.7.7.2</ecNumber>
    </recommendedName>
    <alternativeName>
        <fullName evidence="10">FAD pyrophosphorylase</fullName>
    </alternativeName>
    <alternativeName>
        <fullName evidence="11">FMN adenylyltransferase</fullName>
    </alternativeName>
</protein>
<evidence type="ECO:0000256" key="7">
    <source>
        <dbReference type="ARBA" id="ARBA00022741"/>
    </source>
</evidence>
<dbReference type="GO" id="GO:0006747">
    <property type="term" value="P:FAD biosynthetic process"/>
    <property type="evidence" value="ECO:0007669"/>
    <property type="project" value="TreeGrafter"/>
</dbReference>
<evidence type="ECO:0000256" key="2">
    <source>
        <dbReference type="ARBA" id="ARBA00012393"/>
    </source>
</evidence>
<dbReference type="GO" id="GO:0005524">
    <property type="term" value="F:ATP binding"/>
    <property type="evidence" value="ECO:0007669"/>
    <property type="project" value="UniProtKB-KW"/>
</dbReference>
<dbReference type="PANTHER" id="PTHR23293">
    <property type="entry name" value="FAD SYNTHETASE-RELATED FMN ADENYLYLTRANSFERASE"/>
    <property type="match status" value="1"/>
</dbReference>
<accession>A0A6G0XN02</accession>
<evidence type="ECO:0000259" key="13">
    <source>
        <dbReference type="Pfam" id="PF01507"/>
    </source>
</evidence>
<dbReference type="PANTHER" id="PTHR23293:SF9">
    <property type="entry name" value="FAD SYNTHASE"/>
    <property type="match status" value="1"/>
</dbReference>